<evidence type="ECO:0000313" key="1">
    <source>
        <dbReference type="EMBL" id="KAJ0089480.1"/>
    </source>
</evidence>
<name>A0ACC1AS19_9ROSI</name>
<keyword evidence="2" id="KW-1185">Reference proteome</keyword>
<accession>A0ACC1AS19</accession>
<organism evidence="1 2">
    <name type="scientific">Pistacia atlantica</name>
    <dbReference type="NCBI Taxonomy" id="434234"/>
    <lineage>
        <taxon>Eukaryota</taxon>
        <taxon>Viridiplantae</taxon>
        <taxon>Streptophyta</taxon>
        <taxon>Embryophyta</taxon>
        <taxon>Tracheophyta</taxon>
        <taxon>Spermatophyta</taxon>
        <taxon>Magnoliopsida</taxon>
        <taxon>eudicotyledons</taxon>
        <taxon>Gunneridae</taxon>
        <taxon>Pentapetalae</taxon>
        <taxon>rosids</taxon>
        <taxon>malvids</taxon>
        <taxon>Sapindales</taxon>
        <taxon>Anacardiaceae</taxon>
        <taxon>Pistacia</taxon>
    </lineage>
</organism>
<dbReference type="Proteomes" id="UP001164250">
    <property type="component" value="Chromosome 8"/>
</dbReference>
<gene>
    <name evidence="1" type="ORF">Patl1_13515</name>
</gene>
<evidence type="ECO:0000313" key="2">
    <source>
        <dbReference type="Proteomes" id="UP001164250"/>
    </source>
</evidence>
<reference evidence="2" key="1">
    <citation type="journal article" date="2023" name="G3 (Bethesda)">
        <title>Genome assembly and association tests identify interacting loci associated with vigor, precocity, and sex in interspecific pistachio rootstocks.</title>
        <authorList>
            <person name="Palmer W."/>
            <person name="Jacygrad E."/>
            <person name="Sagayaradj S."/>
            <person name="Cavanaugh K."/>
            <person name="Han R."/>
            <person name="Bertier L."/>
            <person name="Beede B."/>
            <person name="Kafkas S."/>
            <person name="Golino D."/>
            <person name="Preece J."/>
            <person name="Michelmore R."/>
        </authorList>
    </citation>
    <scope>NUCLEOTIDE SEQUENCE [LARGE SCALE GENOMIC DNA]</scope>
</reference>
<comment type="caution">
    <text evidence="1">The sequence shown here is derived from an EMBL/GenBank/DDBJ whole genome shotgun (WGS) entry which is preliminary data.</text>
</comment>
<sequence length="78" mass="8908">MHSHGIFTSCPLIFLPLQDPVFEHPSFSQTDIVQLEDEGISDEIKKLAKRHHEQVSKKQGLLDKLLKSASEVKELQEK</sequence>
<dbReference type="EMBL" id="CM047904">
    <property type="protein sequence ID" value="KAJ0089480.1"/>
    <property type="molecule type" value="Genomic_DNA"/>
</dbReference>
<proteinExistence type="predicted"/>
<protein>
    <submittedName>
        <fullName evidence="1">Uncharacterized protein</fullName>
    </submittedName>
</protein>